<reference evidence="1 2" key="1">
    <citation type="journal article" date="2019" name="Genome Biol. Evol.">
        <title>Insights into the evolution of the New World diploid cottons (Gossypium, subgenus Houzingenia) based on genome sequencing.</title>
        <authorList>
            <person name="Grover C.E."/>
            <person name="Arick M.A. 2nd"/>
            <person name="Thrash A."/>
            <person name="Conover J.L."/>
            <person name="Sanders W.S."/>
            <person name="Peterson D.G."/>
            <person name="Frelichowski J.E."/>
            <person name="Scheffler J.A."/>
            <person name="Scheffler B.E."/>
            <person name="Wendel J.F."/>
        </authorList>
    </citation>
    <scope>NUCLEOTIDE SEQUENCE [LARGE SCALE GENOMIC DNA]</scope>
    <source>
        <strain evidence="1">1</strain>
        <tissue evidence="1">Leaf</tissue>
    </source>
</reference>
<name>A0A7J9LPA5_GOSSC</name>
<dbReference type="Proteomes" id="UP000593576">
    <property type="component" value="Unassembled WGS sequence"/>
</dbReference>
<dbReference type="EMBL" id="JABFAF010000007">
    <property type="protein sequence ID" value="MBA0860139.1"/>
    <property type="molecule type" value="Genomic_DNA"/>
</dbReference>
<dbReference type="OrthoDB" id="1001831at2759"/>
<dbReference type="AlphaFoldDB" id="A0A7J9LPA5"/>
<gene>
    <name evidence="1" type="ORF">Goshw_014422</name>
</gene>
<keyword evidence="2" id="KW-1185">Reference proteome</keyword>
<accession>A0A7J9LPA5</accession>
<comment type="caution">
    <text evidence="1">The sequence shown here is derived from an EMBL/GenBank/DDBJ whole genome shotgun (WGS) entry which is preliminary data.</text>
</comment>
<evidence type="ECO:0000313" key="2">
    <source>
        <dbReference type="Proteomes" id="UP000593576"/>
    </source>
</evidence>
<protein>
    <submittedName>
        <fullName evidence="1">Uncharacterized protein</fullName>
    </submittedName>
</protein>
<organism evidence="1 2">
    <name type="scientific">Gossypium schwendimanii</name>
    <name type="common">Cotton</name>
    <dbReference type="NCBI Taxonomy" id="34291"/>
    <lineage>
        <taxon>Eukaryota</taxon>
        <taxon>Viridiplantae</taxon>
        <taxon>Streptophyta</taxon>
        <taxon>Embryophyta</taxon>
        <taxon>Tracheophyta</taxon>
        <taxon>Spermatophyta</taxon>
        <taxon>Magnoliopsida</taxon>
        <taxon>eudicotyledons</taxon>
        <taxon>Gunneridae</taxon>
        <taxon>Pentapetalae</taxon>
        <taxon>rosids</taxon>
        <taxon>malvids</taxon>
        <taxon>Malvales</taxon>
        <taxon>Malvaceae</taxon>
        <taxon>Malvoideae</taxon>
        <taxon>Gossypium</taxon>
    </lineage>
</organism>
<proteinExistence type="predicted"/>
<evidence type="ECO:0000313" key="1">
    <source>
        <dbReference type="EMBL" id="MBA0860139.1"/>
    </source>
</evidence>
<feature type="non-terminal residue" evidence="1">
    <location>
        <position position="1"/>
    </location>
</feature>
<sequence length="114" mass="12579">MRMLLCLSGFEYARFSPCIDVAYAIREALPWLKALLFDNVVIGSNCLAVMTARTPPIIDASELGLRSSFGMPEVATSNERWPKDSGRRIRQSLPSLAGGHDRQTVALLAREKGK</sequence>